<dbReference type="Gene3D" id="3.40.50.150">
    <property type="entry name" value="Vaccinia Virus protein VP39"/>
    <property type="match status" value="1"/>
</dbReference>
<dbReference type="CDD" id="cd02440">
    <property type="entry name" value="AdoMet_MTases"/>
    <property type="match status" value="1"/>
</dbReference>
<dbReference type="InParanoid" id="A0A1X2HK42"/>
<dbReference type="OrthoDB" id="10253390at2759"/>
<dbReference type="InterPro" id="IPR021829">
    <property type="entry name" value="DUF3419"/>
</dbReference>
<keyword evidence="4" id="KW-1185">Reference proteome</keyword>
<accession>A0A1X2HK42</accession>
<organism evidence="3 4">
    <name type="scientific">Syncephalastrum racemosum</name>
    <name type="common">Filamentous fungus</name>
    <dbReference type="NCBI Taxonomy" id="13706"/>
    <lineage>
        <taxon>Eukaryota</taxon>
        <taxon>Fungi</taxon>
        <taxon>Fungi incertae sedis</taxon>
        <taxon>Mucoromycota</taxon>
        <taxon>Mucoromycotina</taxon>
        <taxon>Mucoromycetes</taxon>
        <taxon>Mucorales</taxon>
        <taxon>Syncephalastraceae</taxon>
        <taxon>Syncephalastrum</taxon>
    </lineage>
</organism>
<name>A0A1X2HK42_SYNRA</name>
<dbReference type="PANTHER" id="PTHR47473">
    <property type="entry name" value="BTA1P"/>
    <property type="match status" value="1"/>
</dbReference>
<dbReference type="EMBL" id="MCGN01000003">
    <property type="protein sequence ID" value="ORY99418.1"/>
    <property type="molecule type" value="Genomic_DNA"/>
</dbReference>
<proteinExistence type="predicted"/>
<feature type="transmembrane region" description="Helical" evidence="1">
    <location>
        <begin position="40"/>
        <end position="57"/>
    </location>
</feature>
<evidence type="ECO:0000256" key="1">
    <source>
        <dbReference type="SAM" id="Phobius"/>
    </source>
</evidence>
<dbReference type="InterPro" id="IPR041698">
    <property type="entry name" value="Methyltransf_25"/>
</dbReference>
<evidence type="ECO:0000259" key="2">
    <source>
        <dbReference type="Pfam" id="PF13649"/>
    </source>
</evidence>
<keyword evidence="1" id="KW-1133">Transmembrane helix</keyword>
<dbReference type="InterPro" id="IPR029063">
    <property type="entry name" value="SAM-dependent_MTases_sf"/>
</dbReference>
<keyword evidence="1" id="KW-0812">Transmembrane</keyword>
<dbReference type="Pfam" id="PF11899">
    <property type="entry name" value="DUF3419"/>
    <property type="match status" value="1"/>
</dbReference>
<dbReference type="SUPFAM" id="SSF53335">
    <property type="entry name" value="S-adenosyl-L-methionine-dependent methyltransferases"/>
    <property type="match status" value="2"/>
</dbReference>
<dbReference type="Proteomes" id="UP000242180">
    <property type="component" value="Unassembled WGS sequence"/>
</dbReference>
<reference evidence="3 4" key="1">
    <citation type="submission" date="2016-07" db="EMBL/GenBank/DDBJ databases">
        <title>Pervasive Adenine N6-methylation of Active Genes in Fungi.</title>
        <authorList>
            <consortium name="DOE Joint Genome Institute"/>
            <person name="Mondo S.J."/>
            <person name="Dannebaum R.O."/>
            <person name="Kuo R.C."/>
            <person name="Labutti K."/>
            <person name="Haridas S."/>
            <person name="Kuo A."/>
            <person name="Salamov A."/>
            <person name="Ahrendt S.R."/>
            <person name="Lipzen A."/>
            <person name="Sullivan W."/>
            <person name="Andreopoulos W.B."/>
            <person name="Clum A."/>
            <person name="Lindquist E."/>
            <person name="Daum C."/>
            <person name="Ramamoorthy G.K."/>
            <person name="Gryganskyi A."/>
            <person name="Culley D."/>
            <person name="Magnuson J.K."/>
            <person name="James T.Y."/>
            <person name="O'Malley M.A."/>
            <person name="Stajich J.E."/>
            <person name="Spatafora J.W."/>
            <person name="Visel A."/>
            <person name="Grigoriev I.V."/>
        </authorList>
    </citation>
    <scope>NUCLEOTIDE SEQUENCE [LARGE SCALE GENOMIC DNA]</scope>
    <source>
        <strain evidence="3 4">NRRL 2496</strain>
    </source>
</reference>
<dbReference type="PANTHER" id="PTHR47473:SF1">
    <property type="entry name" value="METHYLTRANSFERASE DOMAIN-CONTAINING PROTEIN"/>
    <property type="match status" value="1"/>
</dbReference>
<keyword evidence="1" id="KW-0472">Membrane</keyword>
<protein>
    <recommendedName>
        <fullName evidence="2">Methyltransferase domain-containing protein</fullName>
    </recommendedName>
</protein>
<dbReference type="Pfam" id="PF13649">
    <property type="entry name" value="Methyltransf_25"/>
    <property type="match status" value="1"/>
</dbReference>
<dbReference type="STRING" id="13706.A0A1X2HK42"/>
<evidence type="ECO:0000313" key="4">
    <source>
        <dbReference type="Proteomes" id="UP000242180"/>
    </source>
</evidence>
<comment type="caution">
    <text evidence="3">The sequence shown here is derived from an EMBL/GenBank/DDBJ whole genome shotgun (WGS) entry which is preliminary data.</text>
</comment>
<dbReference type="OMA" id="VCDFYVQ"/>
<dbReference type="AlphaFoldDB" id="A0A1X2HK42"/>
<sequence length="725" mass="83772">MQKRGQYLRYAAIPLSFCMTHAALRSSVLEPLYAQERGHTMLWSFIASILVTAAVAWDTIKTPFLFMYSCFIMPLGQHKDLQGRLEAFYQGQASIYDASRTRLLRGRSTMLKLCAAQLKEQKVARPVWIDLGGGTGWNIEKMNEFYPIENFEKVILVDLTPSLCKIATERFHRRGWKNVEVLCQDAVTFRTSAEGRVSLVTMSYSLSMMPQYHAVVDRVLSLLAPEGFMGVTDFYVSGKSSASGDLNRHCNWLTRNFWQNWFDLDHIHLAPGRRDYLEYRFSTIRSLNLRNHFIVPYLIQIPYYIWLGAPNTETFSSASSVRSTSSSSSASSTSSIVTRPWRLDYDPSLAQHTQFRSYIYAFTWEDPRVDLEYLNLNSDDVMMVITSAGDNALEYAIQNCPKRIHCVDMNPCQNHLMELKLAGIASLAYKDFWAMFGDGKHPNFKSLLHDKISPHLSPYAFQYWDQNHDRFKHSFYKTGYSGLALGIVEWWIKLNGISSDVHALCHANTIAEQEKIWRERIQPVLFTPIVRRIMDNPVVMWNALGVPMNQINMFLEDGTTADYMENTLNPIASHSLFKTDEYFYYLCLTRHYTSTSCPSYLTRDGFTALKKNLDCFRLHTDSILSTLESFADGYLTKLVVMDHMDWFDPNNNDELDQEIRQMARSLKPGGQVYYRSAGKYPWYNRLFEKHGFSVEALAIRERGYSIDRVNMYASFYKATLQQKQQ</sequence>
<feature type="domain" description="Methyltransferase" evidence="2">
    <location>
        <begin position="130"/>
        <end position="227"/>
    </location>
</feature>
<evidence type="ECO:0000313" key="3">
    <source>
        <dbReference type="EMBL" id="ORY99418.1"/>
    </source>
</evidence>
<gene>
    <name evidence="3" type="ORF">BCR43DRAFT_489248</name>
</gene>